<feature type="domain" description="TonB-dependent receptor-like beta-barrel" evidence="12">
    <location>
        <begin position="280"/>
        <end position="736"/>
    </location>
</feature>
<evidence type="ECO:0000256" key="4">
    <source>
        <dbReference type="ARBA" id="ARBA00022496"/>
    </source>
</evidence>
<dbReference type="InterPro" id="IPR000531">
    <property type="entry name" value="Beta-barrel_TonB"/>
</dbReference>
<evidence type="ECO:0000256" key="6">
    <source>
        <dbReference type="ARBA" id="ARBA00023004"/>
    </source>
</evidence>
<keyword evidence="6" id="KW-0408">Iron</keyword>
<dbReference type="PANTHER" id="PTHR32552:SF81">
    <property type="entry name" value="TONB-DEPENDENT OUTER MEMBRANE RECEPTOR"/>
    <property type="match status" value="1"/>
</dbReference>
<keyword evidence="14" id="KW-0675">Receptor</keyword>
<name>A0ABT6MXN6_9SPHN</name>
<dbReference type="Proteomes" id="UP001160625">
    <property type="component" value="Unassembled WGS sequence"/>
</dbReference>
<comment type="caution">
    <text evidence="14">The sequence shown here is derived from an EMBL/GenBank/DDBJ whole genome shotgun (WGS) entry which is preliminary data.</text>
</comment>
<organism evidence="14 15">
    <name type="scientific">Sphingomonas oryzagri</name>
    <dbReference type="NCBI Taxonomy" id="3042314"/>
    <lineage>
        <taxon>Bacteria</taxon>
        <taxon>Pseudomonadati</taxon>
        <taxon>Pseudomonadota</taxon>
        <taxon>Alphaproteobacteria</taxon>
        <taxon>Sphingomonadales</taxon>
        <taxon>Sphingomonadaceae</taxon>
        <taxon>Sphingomonas</taxon>
    </lineage>
</organism>
<comment type="subcellular location">
    <subcellularLocation>
        <location evidence="1">Cell outer membrane</location>
        <topology evidence="1">Multi-pass membrane protein</topology>
    </subcellularLocation>
</comment>
<keyword evidence="10" id="KW-0998">Cell outer membrane</keyword>
<dbReference type="SUPFAM" id="SSF56935">
    <property type="entry name" value="Porins"/>
    <property type="match status" value="1"/>
</dbReference>
<dbReference type="EMBL" id="JARYGZ010000001">
    <property type="protein sequence ID" value="MDH7637677.1"/>
    <property type="molecule type" value="Genomic_DNA"/>
</dbReference>
<dbReference type="Pfam" id="PF00593">
    <property type="entry name" value="TonB_dep_Rec_b-barrel"/>
    <property type="match status" value="1"/>
</dbReference>
<keyword evidence="9 11" id="KW-0472">Membrane</keyword>
<sequence length="774" mass="82703">MLAGTARAGAPRTQLDLPAGPLSKALAALAAQDGTSVGVAEAGLLKTQLPPLHLEGSADGKLRQIIRTAHLTGARLGPGLWRIERPLPGRNQAPAAPQSPVPAGEIVVRASKQDEPLAKYPAEVFVVDAVGLDRYTRAPDTQALTAQVPILLSTDWGGGRDKLFLRGIADSSFTGSSPALVGQYFGDQRLTYSAPDPDLRLYDVADVEVLAGPQGTLYGAGSLGGIIRVEPNAPQLGRVAGAVWLGLSDTAHGAVGGDAGAMINFPLVGDRLALRAVGYMATDAGYIDDVERGLKNINRSLTHGGRLSLRWKLSDRWTLDTNGIAQRIDNRDAPFETAGDPVLTRSSLFPQPSYNLFLSGNVVVTGKIGTLSVHSTTGFVDQSLGERFEVLLPAKSINLFDEKEHADLISQETRVSASSPLADWVLGASFLQTNEHESRSYGRPAYVAPLAQLHQRTSEANIYAQATRRLIGALSVTLGGRFDLDHLSGETINVSSPFQVLTEDSPLQVTRDKRQRATSDEHRFAPSVALSYTPLLGLLTFLRYEAGFRPGGLTLGMDAQHYAGDRLGAAELGLRYGVAGKDGLAFSLTGTESRWRDIQADILDGIGEPAVANIGNGHVATIDATLDLRIMPEIQLHAAGFLARSRLHSPGVLIDDDYTTVLPNVARNGASVTLDYAHDDAEGWGWRGGIRVQHVGPSILGIETLRTGRQGDYTTAALDAGLTVRRIAFTIDVTNLFGSRAPAFDVGTPFASFIEHDITPLRPRTVRLGMHYSF</sequence>
<dbReference type="PANTHER" id="PTHR32552">
    <property type="entry name" value="FERRICHROME IRON RECEPTOR-RELATED"/>
    <property type="match status" value="1"/>
</dbReference>
<keyword evidence="4" id="KW-0410">Iron transport</keyword>
<keyword evidence="7" id="KW-0406">Ion transport</keyword>
<dbReference type="Pfam" id="PF07715">
    <property type="entry name" value="Plug"/>
    <property type="match status" value="1"/>
</dbReference>
<dbReference type="RefSeq" id="WP_281043019.1">
    <property type="nucleotide sequence ID" value="NZ_JARYGZ010000001.1"/>
</dbReference>
<reference evidence="14" key="1">
    <citation type="submission" date="2023-04" db="EMBL/GenBank/DDBJ databases">
        <title>Sphingomonas sp. MAHUQ-71 isolated from rice field.</title>
        <authorList>
            <person name="Huq M.A."/>
        </authorList>
    </citation>
    <scope>NUCLEOTIDE SEQUENCE</scope>
    <source>
        <strain evidence="14">MAHUQ-71</strain>
    </source>
</reference>
<proteinExistence type="inferred from homology"/>
<dbReference type="InterPro" id="IPR012910">
    <property type="entry name" value="Plug_dom"/>
</dbReference>
<evidence type="ECO:0000256" key="10">
    <source>
        <dbReference type="ARBA" id="ARBA00023237"/>
    </source>
</evidence>
<keyword evidence="5" id="KW-0812">Transmembrane</keyword>
<feature type="domain" description="TonB-dependent receptor plug" evidence="13">
    <location>
        <begin position="118"/>
        <end position="226"/>
    </location>
</feature>
<evidence type="ECO:0000256" key="5">
    <source>
        <dbReference type="ARBA" id="ARBA00022692"/>
    </source>
</evidence>
<evidence type="ECO:0000256" key="2">
    <source>
        <dbReference type="ARBA" id="ARBA00022448"/>
    </source>
</evidence>
<dbReference type="InterPro" id="IPR039426">
    <property type="entry name" value="TonB-dep_rcpt-like"/>
</dbReference>
<evidence type="ECO:0000313" key="14">
    <source>
        <dbReference type="EMBL" id="MDH7637677.1"/>
    </source>
</evidence>
<evidence type="ECO:0000313" key="15">
    <source>
        <dbReference type="Proteomes" id="UP001160625"/>
    </source>
</evidence>
<evidence type="ECO:0000256" key="7">
    <source>
        <dbReference type="ARBA" id="ARBA00023065"/>
    </source>
</evidence>
<evidence type="ECO:0000259" key="13">
    <source>
        <dbReference type="Pfam" id="PF07715"/>
    </source>
</evidence>
<accession>A0ABT6MXN6</accession>
<evidence type="ECO:0000256" key="1">
    <source>
        <dbReference type="ARBA" id="ARBA00004571"/>
    </source>
</evidence>
<protein>
    <submittedName>
        <fullName evidence="14">TonB-dependent receptor</fullName>
    </submittedName>
</protein>
<keyword evidence="3" id="KW-1134">Transmembrane beta strand</keyword>
<keyword evidence="15" id="KW-1185">Reference proteome</keyword>
<keyword evidence="2" id="KW-0813">Transport</keyword>
<evidence type="ECO:0000259" key="12">
    <source>
        <dbReference type="Pfam" id="PF00593"/>
    </source>
</evidence>
<evidence type="ECO:0000256" key="8">
    <source>
        <dbReference type="ARBA" id="ARBA00023077"/>
    </source>
</evidence>
<dbReference type="InterPro" id="IPR036942">
    <property type="entry name" value="Beta-barrel_TonB_sf"/>
</dbReference>
<evidence type="ECO:0000256" key="9">
    <source>
        <dbReference type="ARBA" id="ARBA00023136"/>
    </source>
</evidence>
<dbReference type="Gene3D" id="2.40.170.20">
    <property type="entry name" value="TonB-dependent receptor, beta-barrel domain"/>
    <property type="match status" value="1"/>
</dbReference>
<keyword evidence="8 11" id="KW-0798">TonB box</keyword>
<dbReference type="Gene3D" id="3.55.50.30">
    <property type="match status" value="1"/>
</dbReference>
<evidence type="ECO:0000256" key="3">
    <source>
        <dbReference type="ARBA" id="ARBA00022452"/>
    </source>
</evidence>
<evidence type="ECO:0000256" key="11">
    <source>
        <dbReference type="RuleBase" id="RU003357"/>
    </source>
</evidence>
<gene>
    <name evidence="14" type="ORF">QGN17_02940</name>
</gene>
<comment type="similarity">
    <text evidence="11">Belongs to the TonB-dependent receptor family.</text>
</comment>